<protein>
    <submittedName>
        <fullName evidence="1">Uncharacterized protein</fullName>
    </submittedName>
</protein>
<reference evidence="1 2" key="1">
    <citation type="submission" date="2019-05" db="EMBL/GenBank/DDBJ databases">
        <title>Another draft genome of Portunus trituberculatus and its Hox gene families provides insights of decapod evolution.</title>
        <authorList>
            <person name="Jeong J.-H."/>
            <person name="Song I."/>
            <person name="Kim S."/>
            <person name="Choi T."/>
            <person name="Kim D."/>
            <person name="Ryu S."/>
            <person name="Kim W."/>
        </authorList>
    </citation>
    <scope>NUCLEOTIDE SEQUENCE [LARGE SCALE GENOMIC DNA]</scope>
    <source>
        <tissue evidence="1">Muscle</tissue>
    </source>
</reference>
<evidence type="ECO:0000313" key="1">
    <source>
        <dbReference type="EMBL" id="MPC59013.1"/>
    </source>
</evidence>
<accession>A0A5B7GN89</accession>
<comment type="caution">
    <text evidence="1">The sequence shown here is derived from an EMBL/GenBank/DDBJ whole genome shotgun (WGS) entry which is preliminary data.</text>
</comment>
<proteinExistence type="predicted"/>
<sequence>MRWRHAMSPAGSVLHHITLSPFPPSTPITQRVPRTTPTDNRHCGWGEEGWIEDQIIFFNLPVSHSTLMVAAPDATHSCWP</sequence>
<dbReference type="EMBL" id="VSRR010016179">
    <property type="protein sequence ID" value="MPC59013.1"/>
    <property type="molecule type" value="Genomic_DNA"/>
</dbReference>
<dbReference type="Proteomes" id="UP000324222">
    <property type="component" value="Unassembled WGS sequence"/>
</dbReference>
<evidence type="ECO:0000313" key="2">
    <source>
        <dbReference type="Proteomes" id="UP000324222"/>
    </source>
</evidence>
<keyword evidence="2" id="KW-1185">Reference proteome</keyword>
<dbReference type="AlphaFoldDB" id="A0A5B7GN89"/>
<name>A0A5B7GN89_PORTR</name>
<gene>
    <name evidence="1" type="ORF">E2C01_053028</name>
</gene>
<organism evidence="1 2">
    <name type="scientific">Portunus trituberculatus</name>
    <name type="common">Swimming crab</name>
    <name type="synonym">Neptunus trituberculatus</name>
    <dbReference type="NCBI Taxonomy" id="210409"/>
    <lineage>
        <taxon>Eukaryota</taxon>
        <taxon>Metazoa</taxon>
        <taxon>Ecdysozoa</taxon>
        <taxon>Arthropoda</taxon>
        <taxon>Crustacea</taxon>
        <taxon>Multicrustacea</taxon>
        <taxon>Malacostraca</taxon>
        <taxon>Eumalacostraca</taxon>
        <taxon>Eucarida</taxon>
        <taxon>Decapoda</taxon>
        <taxon>Pleocyemata</taxon>
        <taxon>Brachyura</taxon>
        <taxon>Eubrachyura</taxon>
        <taxon>Portunoidea</taxon>
        <taxon>Portunidae</taxon>
        <taxon>Portuninae</taxon>
        <taxon>Portunus</taxon>
    </lineage>
</organism>